<dbReference type="EC" id="3.1.1.-" evidence="3"/>
<dbReference type="SUPFAM" id="SSF53474">
    <property type="entry name" value="alpha/beta-Hydrolases"/>
    <property type="match status" value="1"/>
</dbReference>
<evidence type="ECO:0000259" key="4">
    <source>
        <dbReference type="Pfam" id="PF00135"/>
    </source>
</evidence>
<name>A0A3N4JE25_9PEZI</name>
<evidence type="ECO:0000313" key="6">
    <source>
        <dbReference type="Proteomes" id="UP000276215"/>
    </source>
</evidence>
<keyword evidence="6" id="KW-1185">Reference proteome</keyword>
<organism evidence="5 6">
    <name type="scientific">Choiromyces venosus 120613-1</name>
    <dbReference type="NCBI Taxonomy" id="1336337"/>
    <lineage>
        <taxon>Eukaryota</taxon>
        <taxon>Fungi</taxon>
        <taxon>Dikarya</taxon>
        <taxon>Ascomycota</taxon>
        <taxon>Pezizomycotina</taxon>
        <taxon>Pezizomycetes</taxon>
        <taxon>Pezizales</taxon>
        <taxon>Tuberaceae</taxon>
        <taxon>Choiromyces</taxon>
    </lineage>
</organism>
<dbReference type="PROSITE" id="PS00122">
    <property type="entry name" value="CARBOXYLESTERASE_B_1"/>
    <property type="match status" value="1"/>
</dbReference>
<dbReference type="Pfam" id="PF00135">
    <property type="entry name" value="COesterase"/>
    <property type="match status" value="1"/>
</dbReference>
<accession>A0A3N4JE25</accession>
<sequence length="527" mass="57485">MTTISHATLNSRLTGISIFDDRVLQFRGLKFASVSKRFARAELFDKYPSELDCTRHGPICPQEPPDSQVDFFGIPANLQKGKFGPTFDELECLNLAVVVPKSHIANISSGRKLPVLVNIHGGANRRGAGCTPVQDLAGLGAASVTHGKEVICVALNYRLNVFGYGVLPNGEGSNNGLFDQQVGLVWVKKHIAGFGGDPENITLSGSSSGALSVDAQLHASSPVGKGLFKRAVMQSGCIDIGAPKSREKMVRTTQRVADSVEQSGGEKDEDWVEKLRNASVRQVIGGLVQAQVRKWCLTDDDTFFPSPWDQEAVGIPDWCESIITGDCGFESYVWYPQIAPASGTAIHKAFSGIEKHSSRILETYKVPAPSQESTPALRAAAFAFISDGVYSYPAHKLASRWRAAGKKVYEHCFDQANPYTPELRGAHHGVDLLYLFPNYELPEKDAVVAGEFQKHVLEFCRSGKAWEVKDGQVMGYGPAGKVGVVEKKDRRRVAEWEDSLELLGRVELVQAIESILKIQPEPTGAKF</sequence>
<dbReference type="OrthoDB" id="3200163at2759"/>
<dbReference type="EMBL" id="ML120431">
    <property type="protein sequence ID" value="RPA94931.1"/>
    <property type="molecule type" value="Genomic_DNA"/>
</dbReference>
<dbReference type="AlphaFoldDB" id="A0A3N4JE25"/>
<reference evidence="5 6" key="1">
    <citation type="journal article" date="2018" name="Nat. Ecol. Evol.">
        <title>Pezizomycetes genomes reveal the molecular basis of ectomycorrhizal truffle lifestyle.</title>
        <authorList>
            <person name="Murat C."/>
            <person name="Payen T."/>
            <person name="Noel B."/>
            <person name="Kuo A."/>
            <person name="Morin E."/>
            <person name="Chen J."/>
            <person name="Kohler A."/>
            <person name="Krizsan K."/>
            <person name="Balestrini R."/>
            <person name="Da Silva C."/>
            <person name="Montanini B."/>
            <person name="Hainaut M."/>
            <person name="Levati E."/>
            <person name="Barry K.W."/>
            <person name="Belfiori B."/>
            <person name="Cichocki N."/>
            <person name="Clum A."/>
            <person name="Dockter R.B."/>
            <person name="Fauchery L."/>
            <person name="Guy J."/>
            <person name="Iotti M."/>
            <person name="Le Tacon F."/>
            <person name="Lindquist E.A."/>
            <person name="Lipzen A."/>
            <person name="Malagnac F."/>
            <person name="Mello A."/>
            <person name="Molinier V."/>
            <person name="Miyauchi S."/>
            <person name="Poulain J."/>
            <person name="Riccioni C."/>
            <person name="Rubini A."/>
            <person name="Sitrit Y."/>
            <person name="Splivallo R."/>
            <person name="Traeger S."/>
            <person name="Wang M."/>
            <person name="Zifcakova L."/>
            <person name="Wipf D."/>
            <person name="Zambonelli A."/>
            <person name="Paolocci F."/>
            <person name="Nowrousian M."/>
            <person name="Ottonello S."/>
            <person name="Baldrian P."/>
            <person name="Spatafora J.W."/>
            <person name="Henrissat B."/>
            <person name="Nagy L.G."/>
            <person name="Aury J.M."/>
            <person name="Wincker P."/>
            <person name="Grigoriev I.V."/>
            <person name="Bonfante P."/>
            <person name="Martin F.M."/>
        </authorList>
    </citation>
    <scope>NUCLEOTIDE SEQUENCE [LARGE SCALE GENOMIC DNA]</scope>
    <source>
        <strain evidence="5 6">120613-1</strain>
    </source>
</reference>
<dbReference type="InterPro" id="IPR002018">
    <property type="entry name" value="CarbesteraseB"/>
</dbReference>
<evidence type="ECO:0000256" key="2">
    <source>
        <dbReference type="ARBA" id="ARBA00022801"/>
    </source>
</evidence>
<dbReference type="PANTHER" id="PTHR11559">
    <property type="entry name" value="CARBOXYLESTERASE"/>
    <property type="match status" value="1"/>
</dbReference>
<keyword evidence="2 3" id="KW-0378">Hydrolase</keyword>
<feature type="domain" description="Carboxylesterase type B" evidence="4">
    <location>
        <begin position="21"/>
        <end position="464"/>
    </location>
</feature>
<evidence type="ECO:0000256" key="3">
    <source>
        <dbReference type="RuleBase" id="RU361235"/>
    </source>
</evidence>
<comment type="similarity">
    <text evidence="1 3">Belongs to the type-B carboxylesterase/lipase family.</text>
</comment>
<dbReference type="InterPro" id="IPR050309">
    <property type="entry name" value="Type-B_Carboxylest/Lipase"/>
</dbReference>
<dbReference type="Gene3D" id="3.40.50.1820">
    <property type="entry name" value="alpha/beta hydrolase"/>
    <property type="match status" value="1"/>
</dbReference>
<dbReference type="InterPro" id="IPR019826">
    <property type="entry name" value="Carboxylesterase_B_AS"/>
</dbReference>
<evidence type="ECO:0000256" key="1">
    <source>
        <dbReference type="ARBA" id="ARBA00005964"/>
    </source>
</evidence>
<dbReference type="Proteomes" id="UP000276215">
    <property type="component" value="Unassembled WGS sequence"/>
</dbReference>
<evidence type="ECO:0000313" key="5">
    <source>
        <dbReference type="EMBL" id="RPA94931.1"/>
    </source>
</evidence>
<gene>
    <name evidence="5" type="ORF">L873DRAFT_1813475</name>
</gene>
<dbReference type="STRING" id="1336337.A0A3N4JE25"/>
<protein>
    <recommendedName>
        <fullName evidence="3">Carboxylic ester hydrolase</fullName>
        <ecNumber evidence="3">3.1.1.-</ecNumber>
    </recommendedName>
</protein>
<dbReference type="GO" id="GO:0016787">
    <property type="term" value="F:hydrolase activity"/>
    <property type="evidence" value="ECO:0007669"/>
    <property type="project" value="UniProtKB-KW"/>
</dbReference>
<proteinExistence type="inferred from homology"/>
<dbReference type="InterPro" id="IPR029058">
    <property type="entry name" value="AB_hydrolase_fold"/>
</dbReference>